<dbReference type="EMBL" id="CAEZUX010000126">
    <property type="protein sequence ID" value="CAB4620012.1"/>
    <property type="molecule type" value="Genomic_DNA"/>
</dbReference>
<sequence length="235" mass="24139">MHHFRAPHARRFISASLMIGVAFIIFGLSFGVLAVSAGASVLQSCAMSLLIFTGASQMSAVSVIATGGSAASAFGGAVLLSGRNAVYGLAMAPVLRGSSLPARLLGAQWVIDETTAVVSAETDPATRRTAFWISGAILYACWNIGTFLGALLGSSINPSDFGLDVAFPVMFTAMVASHLRTKQGRLAAVFGAVTAVVLAPFMPIGLPILVSAFGMLFGLAPRSEDSTLSADEVAP</sequence>
<gene>
    <name evidence="9" type="ORF">UFOPK1874_00978</name>
</gene>
<keyword evidence="6 8" id="KW-1133">Transmembrane helix</keyword>
<feature type="transmembrane region" description="Helical" evidence="8">
    <location>
        <begin position="59"/>
        <end position="81"/>
    </location>
</feature>
<dbReference type="Pfam" id="PF03591">
    <property type="entry name" value="AzlC"/>
    <property type="match status" value="1"/>
</dbReference>
<evidence type="ECO:0000256" key="5">
    <source>
        <dbReference type="ARBA" id="ARBA00022692"/>
    </source>
</evidence>
<comment type="similarity">
    <text evidence="2">Belongs to the AzlC family.</text>
</comment>
<evidence type="ECO:0000256" key="6">
    <source>
        <dbReference type="ARBA" id="ARBA00022989"/>
    </source>
</evidence>
<feature type="transmembrane region" description="Helical" evidence="8">
    <location>
        <begin position="161"/>
        <end position="179"/>
    </location>
</feature>
<accession>A0A6J6I0V8</accession>
<feature type="transmembrane region" description="Helical" evidence="8">
    <location>
        <begin position="12"/>
        <end position="39"/>
    </location>
</feature>
<keyword evidence="3" id="KW-0813">Transport</keyword>
<evidence type="ECO:0000313" key="9">
    <source>
        <dbReference type="EMBL" id="CAB4620012.1"/>
    </source>
</evidence>
<proteinExistence type="inferred from homology"/>
<dbReference type="PANTHER" id="PTHR34979:SF1">
    <property type="entry name" value="INNER MEMBRANE PROTEIN YGAZ"/>
    <property type="match status" value="1"/>
</dbReference>
<keyword evidence="7 8" id="KW-0472">Membrane</keyword>
<dbReference type="PANTHER" id="PTHR34979">
    <property type="entry name" value="INNER MEMBRANE PROTEIN YGAZ"/>
    <property type="match status" value="1"/>
</dbReference>
<dbReference type="GO" id="GO:0005886">
    <property type="term" value="C:plasma membrane"/>
    <property type="evidence" value="ECO:0007669"/>
    <property type="project" value="UniProtKB-SubCell"/>
</dbReference>
<dbReference type="InterPro" id="IPR011606">
    <property type="entry name" value="Brnchd-chn_aa_trnsp_permease"/>
</dbReference>
<name>A0A6J6I0V8_9ZZZZ</name>
<dbReference type="GO" id="GO:1903785">
    <property type="term" value="P:L-valine transmembrane transport"/>
    <property type="evidence" value="ECO:0007669"/>
    <property type="project" value="TreeGrafter"/>
</dbReference>
<feature type="transmembrane region" description="Helical" evidence="8">
    <location>
        <begin position="136"/>
        <end position="155"/>
    </location>
</feature>
<organism evidence="9">
    <name type="scientific">freshwater metagenome</name>
    <dbReference type="NCBI Taxonomy" id="449393"/>
    <lineage>
        <taxon>unclassified sequences</taxon>
        <taxon>metagenomes</taxon>
        <taxon>ecological metagenomes</taxon>
    </lineage>
</organism>
<comment type="subcellular location">
    <subcellularLocation>
        <location evidence="1">Cell membrane</location>
        <topology evidence="1">Multi-pass membrane protein</topology>
    </subcellularLocation>
</comment>
<evidence type="ECO:0000256" key="2">
    <source>
        <dbReference type="ARBA" id="ARBA00010735"/>
    </source>
</evidence>
<reference evidence="9" key="1">
    <citation type="submission" date="2020-05" db="EMBL/GenBank/DDBJ databases">
        <authorList>
            <person name="Chiriac C."/>
            <person name="Salcher M."/>
            <person name="Ghai R."/>
            <person name="Kavagutti S V."/>
        </authorList>
    </citation>
    <scope>NUCLEOTIDE SEQUENCE</scope>
</reference>
<evidence type="ECO:0000256" key="3">
    <source>
        <dbReference type="ARBA" id="ARBA00022448"/>
    </source>
</evidence>
<evidence type="ECO:0000256" key="1">
    <source>
        <dbReference type="ARBA" id="ARBA00004651"/>
    </source>
</evidence>
<protein>
    <submittedName>
        <fullName evidence="9">Unannotated protein</fullName>
    </submittedName>
</protein>
<feature type="transmembrane region" description="Helical" evidence="8">
    <location>
        <begin position="186"/>
        <end position="219"/>
    </location>
</feature>
<evidence type="ECO:0000256" key="8">
    <source>
        <dbReference type="SAM" id="Phobius"/>
    </source>
</evidence>
<dbReference type="AlphaFoldDB" id="A0A6J6I0V8"/>
<keyword evidence="5 8" id="KW-0812">Transmembrane</keyword>
<keyword evidence="4" id="KW-1003">Cell membrane</keyword>
<evidence type="ECO:0000256" key="7">
    <source>
        <dbReference type="ARBA" id="ARBA00023136"/>
    </source>
</evidence>
<evidence type="ECO:0000256" key="4">
    <source>
        <dbReference type="ARBA" id="ARBA00022475"/>
    </source>
</evidence>